<feature type="compositionally biased region" description="Polar residues" evidence="2">
    <location>
        <begin position="450"/>
        <end position="470"/>
    </location>
</feature>
<evidence type="ECO:0000256" key="2">
    <source>
        <dbReference type="SAM" id="MobiDB-lite"/>
    </source>
</evidence>
<accession>K9ZP27</accession>
<dbReference type="Proteomes" id="UP000010474">
    <property type="component" value="Plasmid pANACY.01"/>
</dbReference>
<feature type="compositionally biased region" description="Polar residues" evidence="2">
    <location>
        <begin position="195"/>
        <end position="229"/>
    </location>
</feature>
<name>K9ZP27_ANACC</name>
<evidence type="ECO:0000313" key="3">
    <source>
        <dbReference type="EMBL" id="AFZ60993.1"/>
    </source>
</evidence>
<dbReference type="OrthoDB" id="490733at2"/>
<organism evidence="3 4">
    <name type="scientific">Anabaena cylindrica (strain ATCC 27899 / PCC 7122)</name>
    <dbReference type="NCBI Taxonomy" id="272123"/>
    <lineage>
        <taxon>Bacteria</taxon>
        <taxon>Bacillati</taxon>
        <taxon>Cyanobacteriota</taxon>
        <taxon>Cyanophyceae</taxon>
        <taxon>Nostocales</taxon>
        <taxon>Nostocaceae</taxon>
        <taxon>Anabaena</taxon>
    </lineage>
</organism>
<dbReference type="PATRIC" id="fig|272123.3.peg.6168"/>
<gene>
    <name evidence="3" type="ordered locus">Anacy_5688</name>
</gene>
<feature type="compositionally biased region" description="Basic and acidic residues" evidence="2">
    <location>
        <begin position="235"/>
        <end position="244"/>
    </location>
</feature>
<feature type="region of interest" description="Disordered" evidence="2">
    <location>
        <begin position="169"/>
        <end position="246"/>
    </location>
</feature>
<keyword evidence="4" id="KW-1185">Reference proteome</keyword>
<sequence length="712" mass="79135">MATKTLTKPKRQQSSQNRTWENLTDRRKLRHIENTLDKAIASSIQNDSIQSHEDFKECVENYSQESGKAPITVELCVGGDDDDEIRGYRFYLTSDPGHRTSGKYLIKNLEGITNKDENYFTPSNIAEICGFAETELDDLDDELKDDLLDLDEENEEIDDIEDELDDLLNDDFNNELDDPDDLDEEDELPQGRVSVASTKPQAKTVTKPQSKSQPKTPTKTQDKIPTNKTATKKSKSQEPLDEASRLSATAATNGREVNGVNLGGLAGQLATLGIAVGQGVLEQLAAEADEKRLERILKQLQKQNDRVDNLTSRLQEIKPDLYEFQDSINSPNSSNFQISPNSRTSLNSQISSNSRTSLNSPNSQVVSEASTADNPVAVAAMKIGSKVDKLSSQLDPNNQSPPFELDQDASITEQLQQIEDYLQIISKRLDRLEKVVSRLEKQISAQQNSSVIASETTEETIQSNSTNQPENDVLGHLTKRQAQQQQIACANALVEFADVASELFDETPENITISSNKTLKVKQQGKQTEQTGISADVAIALQNTQGETLFAGTCTQGQWAIAQDNLTADEKIGICKLPQSKEEYALKATTQALIQKFQAQLPHKFNGDDKPIFTWAEKGKAKYDFEVVQLPNEKQTQLLQGFNPNRHNELVLDAVLVPGEPPEIRQCSIPLREMEALLDNQQSTRSQQADQDTAKQQKNKSKTKANKSEMQI</sequence>
<feature type="region of interest" description="Disordered" evidence="2">
    <location>
        <begin position="325"/>
        <end position="371"/>
    </location>
</feature>
<feature type="region of interest" description="Disordered" evidence="2">
    <location>
        <begin position="450"/>
        <end position="472"/>
    </location>
</feature>
<dbReference type="EMBL" id="CP003660">
    <property type="protein sequence ID" value="AFZ60993.1"/>
    <property type="molecule type" value="Genomic_DNA"/>
</dbReference>
<dbReference type="RefSeq" id="WP_015217604.1">
    <property type="nucleotide sequence ID" value="NC_019772.1"/>
</dbReference>
<dbReference type="HOGENOM" id="CLU_355947_0_0_3"/>
<feature type="compositionally biased region" description="Polar residues" evidence="2">
    <location>
        <begin position="326"/>
        <end position="371"/>
    </location>
</feature>
<reference evidence="4" key="1">
    <citation type="journal article" date="2013" name="Proc. Natl. Acad. Sci. U.S.A.">
        <title>Improving the coverage of the cyanobacterial phylum using diversity-driven genome sequencing.</title>
        <authorList>
            <person name="Shih P.M."/>
            <person name="Wu D."/>
            <person name="Latifi A."/>
            <person name="Axen S.D."/>
            <person name="Fewer D.P."/>
            <person name="Talla E."/>
            <person name="Calteau A."/>
            <person name="Cai F."/>
            <person name="Tandeau de Marsac N."/>
            <person name="Rippka R."/>
            <person name="Herdman M."/>
            <person name="Sivonen K."/>
            <person name="Coursin T."/>
            <person name="Laurent T."/>
            <person name="Goodwin L."/>
            <person name="Nolan M."/>
            <person name="Davenport K.W."/>
            <person name="Han C.S."/>
            <person name="Rubin E.M."/>
            <person name="Eisen J.A."/>
            <person name="Woyke T."/>
            <person name="Gugger M."/>
            <person name="Kerfeld C.A."/>
        </authorList>
    </citation>
    <scope>NUCLEOTIDE SEQUENCE [LARGE SCALE GENOMIC DNA]</scope>
    <source>
        <strain evidence="4">ATCC 27899 / PCC 7122</strain>
    </source>
</reference>
<feature type="region of interest" description="Disordered" evidence="2">
    <location>
        <begin position="675"/>
        <end position="712"/>
    </location>
</feature>
<feature type="coiled-coil region" evidence="1">
    <location>
        <begin position="283"/>
        <end position="317"/>
    </location>
</feature>
<feature type="region of interest" description="Disordered" evidence="2">
    <location>
        <begin position="1"/>
        <end position="23"/>
    </location>
</feature>
<feature type="coiled-coil region" evidence="1">
    <location>
        <begin position="415"/>
        <end position="449"/>
    </location>
</feature>
<dbReference type="AlphaFoldDB" id="K9ZP27"/>
<evidence type="ECO:0000256" key="1">
    <source>
        <dbReference type="SAM" id="Coils"/>
    </source>
</evidence>
<feature type="compositionally biased region" description="Polar residues" evidence="2">
    <location>
        <begin position="1"/>
        <end position="22"/>
    </location>
</feature>
<feature type="compositionally biased region" description="Acidic residues" evidence="2">
    <location>
        <begin position="169"/>
        <end position="188"/>
    </location>
</feature>
<evidence type="ECO:0000313" key="4">
    <source>
        <dbReference type="Proteomes" id="UP000010474"/>
    </source>
</evidence>
<proteinExistence type="predicted"/>
<feature type="compositionally biased region" description="Low complexity" evidence="2">
    <location>
        <begin position="687"/>
        <end position="696"/>
    </location>
</feature>
<dbReference type="KEGG" id="acy:Anacy_5688"/>
<keyword evidence="1" id="KW-0175">Coiled coil</keyword>
<keyword evidence="3" id="KW-0614">Plasmid</keyword>
<protein>
    <submittedName>
        <fullName evidence="3">Uncharacterized protein</fullName>
    </submittedName>
</protein>
<geneLocation type="plasmid" evidence="3 4">
    <name>pANACY.01</name>
</geneLocation>